<dbReference type="PROSITE" id="PS51257">
    <property type="entry name" value="PROKAR_LIPOPROTEIN"/>
    <property type="match status" value="1"/>
</dbReference>
<evidence type="ECO:0000256" key="1">
    <source>
        <dbReference type="SAM" id="SignalP"/>
    </source>
</evidence>
<proteinExistence type="predicted"/>
<keyword evidence="3" id="KW-1185">Reference proteome</keyword>
<sequence length="382" mass="43905">MPMHRFTTYQRWFNPILLFVACLAAGCTSASRRTSVTGTKADNHPTEIAIAGDEFYLNDRPTYENRTWQGYKIQGLLMNARMVQGVFDDHNPETRQRWKYPDTGTWDPERNTNEFIAAMPAWRQKGLLNFTINLQGGSPEGYSKEQPWENNAFEPDGALKPAYLNRLKRILDKADELGMTVIVGLYYFGQDERLQDEAAVVRGADNATDWLLNQGYRHVMVEINNECNHNTYNHAILWPERVPELIDRVKQKTRQGRRLLVSTSFTGGALPTDAVIQSSDFVLLHGNGVSDPEKIAELVRRVRQRPVYSPKPILYNEDDHFNFDQPQNNCRAAISEYCSWGYFDPGKNNYQDGYQSMPVDWRINTPLKTAFFNYVAEITGTR</sequence>
<name>A0A512B5F4_9BACT</name>
<dbReference type="EMBL" id="BJYS01000054">
    <property type="protein sequence ID" value="GEO07208.1"/>
    <property type="molecule type" value="Genomic_DNA"/>
</dbReference>
<organism evidence="2 3">
    <name type="scientific">Adhaeribacter aerolatus</name>
    <dbReference type="NCBI Taxonomy" id="670289"/>
    <lineage>
        <taxon>Bacteria</taxon>
        <taxon>Pseudomonadati</taxon>
        <taxon>Bacteroidota</taxon>
        <taxon>Cytophagia</taxon>
        <taxon>Cytophagales</taxon>
        <taxon>Hymenobacteraceae</taxon>
        <taxon>Adhaeribacter</taxon>
    </lineage>
</organism>
<dbReference type="Gene3D" id="3.20.20.80">
    <property type="entry name" value="Glycosidases"/>
    <property type="match status" value="1"/>
</dbReference>
<evidence type="ECO:0000313" key="2">
    <source>
        <dbReference type="EMBL" id="GEO07208.1"/>
    </source>
</evidence>
<accession>A0A512B5F4</accession>
<evidence type="ECO:0000313" key="3">
    <source>
        <dbReference type="Proteomes" id="UP000321532"/>
    </source>
</evidence>
<dbReference type="AlphaFoldDB" id="A0A512B5F4"/>
<feature type="signal peptide" evidence="1">
    <location>
        <begin position="1"/>
        <end position="30"/>
    </location>
</feature>
<feature type="chain" id="PRO_5021772747" description="Glycoside hydrolase family 5 domain-containing protein" evidence="1">
    <location>
        <begin position="31"/>
        <end position="382"/>
    </location>
</feature>
<dbReference type="Proteomes" id="UP000321532">
    <property type="component" value="Unassembled WGS sequence"/>
</dbReference>
<evidence type="ECO:0008006" key="4">
    <source>
        <dbReference type="Google" id="ProtNLM"/>
    </source>
</evidence>
<dbReference type="InterPro" id="IPR017853">
    <property type="entry name" value="GH"/>
</dbReference>
<keyword evidence="1" id="KW-0732">Signal</keyword>
<dbReference type="SUPFAM" id="SSF51445">
    <property type="entry name" value="(Trans)glycosidases"/>
    <property type="match status" value="1"/>
</dbReference>
<comment type="caution">
    <text evidence="2">The sequence shown here is derived from an EMBL/GenBank/DDBJ whole genome shotgun (WGS) entry which is preliminary data.</text>
</comment>
<reference evidence="2 3" key="1">
    <citation type="submission" date="2019-07" db="EMBL/GenBank/DDBJ databases">
        <title>Whole genome shotgun sequence of Adhaeribacter aerolatus NBRC 106133.</title>
        <authorList>
            <person name="Hosoyama A."/>
            <person name="Uohara A."/>
            <person name="Ohji S."/>
            <person name="Ichikawa N."/>
        </authorList>
    </citation>
    <scope>NUCLEOTIDE SEQUENCE [LARGE SCALE GENOMIC DNA]</scope>
    <source>
        <strain evidence="2 3">NBRC 106133</strain>
    </source>
</reference>
<gene>
    <name evidence="2" type="ORF">AAE02nite_48720</name>
</gene>
<protein>
    <recommendedName>
        <fullName evidence="4">Glycoside hydrolase family 5 domain-containing protein</fullName>
    </recommendedName>
</protein>